<dbReference type="GO" id="GO:0005743">
    <property type="term" value="C:mitochondrial inner membrane"/>
    <property type="evidence" value="ECO:0007669"/>
    <property type="project" value="UniProtKB-SubCell"/>
</dbReference>
<accession>T1EPD9</accession>
<dbReference type="OrthoDB" id="9992197at2759"/>
<dbReference type="InParanoid" id="T1EPD9"/>
<keyword evidence="5" id="KW-0813">Transport</keyword>
<dbReference type="FunCoup" id="T1EPD9">
    <property type="interactions" value="261"/>
</dbReference>
<keyword evidence="8" id="KW-0249">Electron transport</keyword>
<dbReference type="EnsemblMetazoa" id="HelroT159767">
    <property type="protein sequence ID" value="HelroP159767"/>
    <property type="gene ID" value="HelroG159767"/>
</dbReference>
<dbReference type="GeneID" id="20198439"/>
<dbReference type="EMBL" id="AMQM01000340">
    <property type="status" value="NOT_ANNOTATED_CDS"/>
    <property type="molecule type" value="Genomic_DNA"/>
</dbReference>
<name>T1EPD9_HELRO</name>
<dbReference type="Proteomes" id="UP000015101">
    <property type="component" value="Unassembled WGS sequence"/>
</dbReference>
<keyword evidence="10" id="KW-0472">Membrane</keyword>
<dbReference type="KEGG" id="hro:HELRODRAFT_159767"/>
<evidence type="ECO:0000256" key="13">
    <source>
        <dbReference type="SAM" id="MobiDB-lite"/>
    </source>
</evidence>
<evidence type="ECO:0000256" key="5">
    <source>
        <dbReference type="ARBA" id="ARBA00022448"/>
    </source>
</evidence>
<dbReference type="STRING" id="6412.T1EPD9"/>
<keyword evidence="9" id="KW-0496">Mitochondrion</keyword>
<evidence type="ECO:0000313" key="16">
    <source>
        <dbReference type="Proteomes" id="UP000015101"/>
    </source>
</evidence>
<dbReference type="AlphaFoldDB" id="T1EPD9"/>
<evidence type="ECO:0000256" key="1">
    <source>
        <dbReference type="ARBA" id="ARBA00003195"/>
    </source>
</evidence>
<keyword evidence="11 12" id="KW-1015">Disulfide bond</keyword>
<dbReference type="RefSeq" id="XP_009009863.1">
    <property type="nucleotide sequence ID" value="XM_009011615.1"/>
</dbReference>
<keyword evidence="6" id="KW-0679">Respiratory chain</keyword>
<reference evidence="16" key="1">
    <citation type="submission" date="2012-12" db="EMBL/GenBank/DDBJ databases">
        <authorList>
            <person name="Hellsten U."/>
            <person name="Grimwood J."/>
            <person name="Chapman J.A."/>
            <person name="Shapiro H."/>
            <person name="Aerts A."/>
            <person name="Otillar R.P."/>
            <person name="Terry A.Y."/>
            <person name="Boore J.L."/>
            <person name="Simakov O."/>
            <person name="Marletaz F."/>
            <person name="Cho S.-J."/>
            <person name="Edsinger-Gonzales E."/>
            <person name="Havlak P."/>
            <person name="Kuo D.-H."/>
            <person name="Larsson T."/>
            <person name="Lv J."/>
            <person name="Arendt D."/>
            <person name="Savage R."/>
            <person name="Osoegawa K."/>
            <person name="de Jong P."/>
            <person name="Lindberg D.R."/>
            <person name="Seaver E.C."/>
            <person name="Weisblat D.A."/>
            <person name="Putnam N.H."/>
            <person name="Grigoriev I.V."/>
            <person name="Rokhsar D.S."/>
        </authorList>
    </citation>
    <scope>NUCLEOTIDE SEQUENCE</scope>
</reference>
<comment type="function">
    <text evidence="1">Accessory subunit of the mitochondrial membrane respiratory chain NADH dehydrogenase (Complex I), that is believed not to be involved in catalysis. Complex I functions in the transfer of electrons from NADH to the respiratory chain. The immediate electron acceptor for the enzyme is believed to be ubiquinone.</text>
</comment>
<evidence type="ECO:0000256" key="12">
    <source>
        <dbReference type="PIRSR" id="PIRSR619342-50"/>
    </source>
</evidence>
<evidence type="ECO:0000256" key="7">
    <source>
        <dbReference type="ARBA" id="ARBA00022792"/>
    </source>
</evidence>
<dbReference type="GO" id="GO:0005758">
    <property type="term" value="C:mitochondrial intermembrane space"/>
    <property type="evidence" value="ECO:0007669"/>
    <property type="project" value="UniProtKB-SubCell"/>
</dbReference>
<sequence>MPLLKRDPELAAYDSMPVMTPFIETPYTKVSAHWMTWQRSPCADYEYDWSLCASRVGVKEGMKVCKELFEDFNECIFRNKSIGRFHAMQAERKKQGRPYLEKPPMDSIRTWVKKDN</sequence>
<reference evidence="15" key="3">
    <citation type="submission" date="2015-06" db="UniProtKB">
        <authorList>
            <consortium name="EnsemblMetazoa"/>
        </authorList>
    </citation>
    <scope>IDENTIFICATION</scope>
</reference>
<evidence type="ECO:0000313" key="15">
    <source>
        <dbReference type="EnsemblMetazoa" id="HelroP159767"/>
    </source>
</evidence>
<feature type="disulfide bond" evidence="12">
    <location>
        <begin position="52"/>
        <end position="65"/>
    </location>
</feature>
<evidence type="ECO:0000256" key="11">
    <source>
        <dbReference type="ARBA" id="ARBA00023157"/>
    </source>
</evidence>
<evidence type="ECO:0000256" key="6">
    <source>
        <dbReference type="ARBA" id="ARBA00022660"/>
    </source>
</evidence>
<dbReference type="Pfam" id="PF10200">
    <property type="entry name" value="Ndufs5"/>
    <property type="match status" value="1"/>
</dbReference>
<keyword evidence="16" id="KW-1185">Reference proteome</keyword>
<protein>
    <submittedName>
        <fullName evidence="14 15">Uncharacterized protein</fullName>
    </submittedName>
</protein>
<keyword evidence="7" id="KW-0999">Mitochondrion inner membrane</keyword>
<gene>
    <name evidence="15" type="primary">20198439</name>
    <name evidence="14" type="ORF">HELRODRAFT_159767</name>
</gene>
<dbReference type="InterPro" id="IPR019342">
    <property type="entry name" value="NADH_UbQ_OxRdtase_FeS-su5"/>
</dbReference>
<reference evidence="14 16" key="2">
    <citation type="journal article" date="2013" name="Nature">
        <title>Insights into bilaterian evolution from three spiralian genomes.</title>
        <authorList>
            <person name="Simakov O."/>
            <person name="Marletaz F."/>
            <person name="Cho S.J."/>
            <person name="Edsinger-Gonzales E."/>
            <person name="Havlak P."/>
            <person name="Hellsten U."/>
            <person name="Kuo D.H."/>
            <person name="Larsson T."/>
            <person name="Lv J."/>
            <person name="Arendt D."/>
            <person name="Savage R."/>
            <person name="Osoegawa K."/>
            <person name="de Jong P."/>
            <person name="Grimwood J."/>
            <person name="Chapman J.A."/>
            <person name="Shapiro H."/>
            <person name="Aerts A."/>
            <person name="Otillar R.P."/>
            <person name="Terry A.Y."/>
            <person name="Boore J.L."/>
            <person name="Grigoriev I.V."/>
            <person name="Lindberg D.R."/>
            <person name="Seaver E.C."/>
            <person name="Weisblat D.A."/>
            <person name="Putnam N.H."/>
            <person name="Rokhsar D.S."/>
        </authorList>
    </citation>
    <scope>NUCLEOTIDE SEQUENCE</scope>
</reference>
<evidence type="ECO:0000256" key="3">
    <source>
        <dbReference type="ARBA" id="ARBA00004637"/>
    </source>
</evidence>
<proteinExistence type="inferred from homology"/>
<dbReference type="HOGENOM" id="CLU_2099468_0_0_1"/>
<comment type="similarity">
    <text evidence="4">Belongs to the complex I NDUFS5 subunit family.</text>
</comment>
<dbReference type="CTD" id="20198439"/>
<feature type="compositionally biased region" description="Basic and acidic residues" evidence="13">
    <location>
        <begin position="93"/>
        <end position="104"/>
    </location>
</feature>
<evidence type="ECO:0000256" key="2">
    <source>
        <dbReference type="ARBA" id="ARBA00004569"/>
    </source>
</evidence>
<dbReference type="OMA" id="NECIFRN"/>
<dbReference type="PANTHER" id="PTHR21268:SF2">
    <property type="entry name" value="NADH DEHYDROGENASE [UBIQUINONE] IRON-SULFUR PROTEIN 5"/>
    <property type="match status" value="1"/>
</dbReference>
<organism evidence="15 16">
    <name type="scientific">Helobdella robusta</name>
    <name type="common">Californian leech</name>
    <dbReference type="NCBI Taxonomy" id="6412"/>
    <lineage>
        <taxon>Eukaryota</taxon>
        <taxon>Metazoa</taxon>
        <taxon>Spiralia</taxon>
        <taxon>Lophotrochozoa</taxon>
        <taxon>Annelida</taxon>
        <taxon>Clitellata</taxon>
        <taxon>Hirudinea</taxon>
        <taxon>Rhynchobdellida</taxon>
        <taxon>Glossiphoniidae</taxon>
        <taxon>Helobdella</taxon>
    </lineage>
</organism>
<evidence type="ECO:0000256" key="4">
    <source>
        <dbReference type="ARBA" id="ARBA00007372"/>
    </source>
</evidence>
<evidence type="ECO:0000313" key="14">
    <source>
        <dbReference type="EMBL" id="ESO13143.1"/>
    </source>
</evidence>
<feature type="disulfide bond" evidence="12">
    <location>
        <begin position="42"/>
        <end position="75"/>
    </location>
</feature>
<comment type="subcellular location">
    <subcellularLocation>
        <location evidence="3">Mitochondrion inner membrane</location>
        <topology evidence="3">Peripheral membrane protein</topology>
    </subcellularLocation>
    <subcellularLocation>
        <location evidence="2">Mitochondrion intermembrane space</location>
    </subcellularLocation>
</comment>
<evidence type="ECO:0000256" key="10">
    <source>
        <dbReference type="ARBA" id="ARBA00023136"/>
    </source>
</evidence>
<feature type="region of interest" description="Disordered" evidence="13">
    <location>
        <begin position="93"/>
        <end position="116"/>
    </location>
</feature>
<dbReference type="EMBL" id="KB095811">
    <property type="protein sequence ID" value="ESO13143.1"/>
    <property type="molecule type" value="Genomic_DNA"/>
</dbReference>
<evidence type="ECO:0000256" key="9">
    <source>
        <dbReference type="ARBA" id="ARBA00023128"/>
    </source>
</evidence>
<dbReference type="PANTHER" id="PTHR21268">
    <property type="entry name" value="NADH DEHYDROGENASE [UBIQUINONE] IRON-SULFUR PROTEIN 5"/>
    <property type="match status" value="1"/>
</dbReference>
<evidence type="ECO:0000256" key="8">
    <source>
        <dbReference type="ARBA" id="ARBA00022982"/>
    </source>
</evidence>